<dbReference type="OrthoDB" id="4781at2759"/>
<reference evidence="14" key="2">
    <citation type="submission" date="2025-08" db="UniProtKB">
        <authorList>
            <consortium name="RefSeq"/>
        </authorList>
    </citation>
    <scope>IDENTIFICATION</scope>
    <source>
        <tissue evidence="14">Leaf</tissue>
    </source>
</reference>
<dbReference type="Gene3D" id="2.60.120.200">
    <property type="match status" value="1"/>
</dbReference>
<dbReference type="InterPro" id="IPR000757">
    <property type="entry name" value="Beta-glucanase-like"/>
</dbReference>
<dbReference type="EC" id="2.4.1.207" evidence="11"/>
<feature type="active site" description="Proton donor" evidence="10">
    <location>
        <position position="110"/>
    </location>
</feature>
<keyword evidence="7" id="KW-1015">Disulfide bond</keyword>
<evidence type="ECO:0000256" key="8">
    <source>
        <dbReference type="ARBA" id="ARBA00023295"/>
    </source>
</evidence>
<gene>
    <name evidence="14" type="primary">LOC115753366</name>
</gene>
<feature type="domain" description="GH16" evidence="12">
    <location>
        <begin position="25"/>
        <end position="219"/>
    </location>
</feature>
<proteinExistence type="inferred from homology"/>
<dbReference type="GO" id="GO:0016762">
    <property type="term" value="F:xyloglucan:xyloglucosyl transferase activity"/>
    <property type="evidence" value="ECO:0007669"/>
    <property type="project" value="UniProtKB-EC"/>
</dbReference>
<evidence type="ECO:0000256" key="9">
    <source>
        <dbReference type="ARBA" id="ARBA00023316"/>
    </source>
</evidence>
<dbReference type="RefSeq" id="XP_030547801.1">
    <property type="nucleotide sequence ID" value="XM_030691941.2"/>
</dbReference>
<dbReference type="InterPro" id="IPR013320">
    <property type="entry name" value="ConA-like_dom_sf"/>
</dbReference>
<evidence type="ECO:0000256" key="4">
    <source>
        <dbReference type="ARBA" id="ARBA00022679"/>
    </source>
</evidence>
<dbReference type="GO" id="GO:0042546">
    <property type="term" value="P:cell wall biogenesis"/>
    <property type="evidence" value="ECO:0007669"/>
    <property type="project" value="InterPro"/>
</dbReference>
<dbReference type="KEGG" id="rarg:115753366"/>
<evidence type="ECO:0000256" key="6">
    <source>
        <dbReference type="ARBA" id="ARBA00022801"/>
    </source>
</evidence>
<evidence type="ECO:0000256" key="5">
    <source>
        <dbReference type="ARBA" id="ARBA00022729"/>
    </source>
</evidence>
<keyword evidence="2 11" id="KW-0052">Apoplast</keyword>
<dbReference type="FunFam" id="2.60.120.200:FF:000025">
    <property type="entry name" value="Xyloglucan endotransglucosylase/hydrolase"/>
    <property type="match status" value="1"/>
</dbReference>
<dbReference type="PANTHER" id="PTHR31062">
    <property type="entry name" value="XYLOGLUCAN ENDOTRANSGLUCOSYLASE/HYDROLASE PROTEIN 8-RELATED"/>
    <property type="match status" value="1"/>
</dbReference>
<comment type="subcellular location">
    <subcellularLocation>
        <location evidence="11">Secreted</location>
        <location evidence="11">Cell wall</location>
    </subcellularLocation>
    <subcellularLocation>
        <location evidence="11">Secreted</location>
        <location evidence="11">Extracellular space</location>
        <location evidence="11">Apoplast</location>
    </subcellularLocation>
</comment>
<keyword evidence="9 11" id="KW-0961">Cell wall biogenesis/degradation</keyword>
<dbReference type="GO" id="GO:0004553">
    <property type="term" value="F:hydrolase activity, hydrolyzing O-glycosyl compounds"/>
    <property type="evidence" value="ECO:0007669"/>
    <property type="project" value="InterPro"/>
</dbReference>
<keyword evidence="1 11" id="KW-0134">Cell wall</keyword>
<dbReference type="Proteomes" id="UP000827889">
    <property type="component" value="Chromosome 1"/>
</dbReference>
<keyword evidence="5 11" id="KW-0732">Signal</keyword>
<keyword evidence="13" id="KW-1185">Reference proteome</keyword>
<dbReference type="Pfam" id="PF00722">
    <property type="entry name" value="Glyco_hydro_16"/>
    <property type="match status" value="1"/>
</dbReference>
<keyword evidence="4 11" id="KW-0808">Transferase</keyword>
<dbReference type="GO" id="GO:0010411">
    <property type="term" value="P:xyloglucan metabolic process"/>
    <property type="evidence" value="ECO:0007669"/>
    <property type="project" value="InterPro"/>
</dbReference>
<dbReference type="PIRSF" id="PIRSF005604">
    <property type="entry name" value="XET"/>
    <property type="match status" value="1"/>
</dbReference>
<comment type="similarity">
    <text evidence="11">Belongs to the glycosyl hydrolase 16 family.</text>
</comment>
<feature type="active site" description="Nucleophile" evidence="10">
    <location>
        <position position="106"/>
    </location>
</feature>
<dbReference type="InterPro" id="IPR016455">
    <property type="entry name" value="XTH"/>
</dbReference>
<reference evidence="13" key="1">
    <citation type="submission" date="2025-05" db="UniProtKB">
        <authorList>
            <consortium name="RefSeq"/>
        </authorList>
    </citation>
    <scope>NUCLEOTIDE SEQUENCE [LARGE SCALE GENOMIC DNA]</scope>
</reference>
<evidence type="ECO:0000256" key="2">
    <source>
        <dbReference type="ARBA" id="ARBA00022523"/>
    </source>
</evidence>
<evidence type="ECO:0000256" key="10">
    <source>
        <dbReference type="PIRSR" id="PIRSR005604-1"/>
    </source>
</evidence>
<keyword evidence="8 11" id="KW-0326">Glycosidase</keyword>
<evidence type="ECO:0000313" key="14">
    <source>
        <dbReference type="RefSeq" id="XP_030547801.1"/>
    </source>
</evidence>
<dbReference type="GeneID" id="115753366"/>
<dbReference type="PROSITE" id="PS51762">
    <property type="entry name" value="GH16_2"/>
    <property type="match status" value="1"/>
</dbReference>
<dbReference type="InterPro" id="IPR010713">
    <property type="entry name" value="XET_C"/>
</dbReference>
<name>A0A8B8QKX6_9MYRT</name>
<comment type="PTM">
    <text evidence="11">Contains at least one intrachain disulfide bond essential for its enzymatic activity.</text>
</comment>
<evidence type="ECO:0000256" key="11">
    <source>
        <dbReference type="RuleBase" id="RU361120"/>
    </source>
</evidence>
<dbReference type="GO" id="GO:0048046">
    <property type="term" value="C:apoplast"/>
    <property type="evidence" value="ECO:0007669"/>
    <property type="project" value="UniProtKB-SubCell"/>
</dbReference>
<dbReference type="CDD" id="cd02176">
    <property type="entry name" value="GH16_XET"/>
    <property type="match status" value="1"/>
</dbReference>
<dbReference type="SUPFAM" id="SSF49899">
    <property type="entry name" value="Concanavalin A-like lectins/glucanases"/>
    <property type="match status" value="1"/>
</dbReference>
<protein>
    <recommendedName>
        <fullName evidence="11">Xyloglucan endotransglucosylase/hydrolase</fullName>
        <ecNumber evidence="11">2.4.1.207</ecNumber>
    </recommendedName>
</protein>
<dbReference type="Pfam" id="PF06955">
    <property type="entry name" value="XET_C"/>
    <property type="match status" value="1"/>
</dbReference>
<keyword evidence="6 11" id="KW-0378">Hydrolase</keyword>
<evidence type="ECO:0000256" key="7">
    <source>
        <dbReference type="ARBA" id="ARBA00023157"/>
    </source>
</evidence>
<feature type="signal peptide" evidence="11">
    <location>
        <begin position="1"/>
        <end position="23"/>
    </location>
</feature>
<sequence length="284" mass="32186">MAFLKFASFLLLLLLLLLFMAQGAVNAAGASLSQSYHVIAGYDHVALSDDGQEIQLSLDAASGSGFQSWRSYRSGVFNMQIKVPGRNSAGVVTSFYLTSHGGRHDEVDFEFLGNREGKPILLQTNVFADGVGNREERILLWFDPTADFHSYKVLWNNHQIVFYVDDIPIRVFKNNPAIGVPYLTEPMQIEASLWDGDNWATDKGLTKIDWSYAPFLAHYRGFDISGCVFRSQDCDSLAYWWNSQEHRSLDGQQEKQLDNVRKNFMYYDYCTDTSKHPVPPPECP</sequence>
<dbReference type="AlphaFoldDB" id="A0A8B8QKX6"/>
<comment type="function">
    <text evidence="11">Catalyzes xyloglucan endohydrolysis (XEH) and/or endotransglycosylation (XET). Cleaves and religates xyloglucan polymers, an essential constituent of the primary cell wall, and thereby participates in cell wall construction of growing tissues.</text>
</comment>
<feature type="chain" id="PRO_5034538998" description="Xyloglucan endotransglucosylase/hydrolase" evidence="11">
    <location>
        <begin position="24"/>
        <end position="284"/>
    </location>
</feature>
<evidence type="ECO:0000256" key="1">
    <source>
        <dbReference type="ARBA" id="ARBA00022512"/>
    </source>
</evidence>
<dbReference type="InterPro" id="IPR044791">
    <property type="entry name" value="Beta-glucanase/XTH"/>
</dbReference>
<accession>A0A8B8QKX6</accession>
<organism evidence="13 14">
    <name type="scientific">Rhodamnia argentea</name>
    <dbReference type="NCBI Taxonomy" id="178133"/>
    <lineage>
        <taxon>Eukaryota</taxon>
        <taxon>Viridiplantae</taxon>
        <taxon>Streptophyta</taxon>
        <taxon>Embryophyta</taxon>
        <taxon>Tracheophyta</taxon>
        <taxon>Spermatophyta</taxon>
        <taxon>Magnoliopsida</taxon>
        <taxon>eudicotyledons</taxon>
        <taxon>Gunneridae</taxon>
        <taxon>Pentapetalae</taxon>
        <taxon>rosids</taxon>
        <taxon>malvids</taxon>
        <taxon>Myrtales</taxon>
        <taxon>Myrtaceae</taxon>
        <taxon>Myrtoideae</taxon>
        <taxon>Myrteae</taxon>
        <taxon>Australasian group</taxon>
        <taxon>Rhodamnia</taxon>
    </lineage>
</organism>
<keyword evidence="3 11" id="KW-0964">Secreted</keyword>
<evidence type="ECO:0000313" key="13">
    <source>
        <dbReference type="Proteomes" id="UP000827889"/>
    </source>
</evidence>
<dbReference type="GO" id="GO:0071555">
    <property type="term" value="P:cell wall organization"/>
    <property type="evidence" value="ECO:0007669"/>
    <property type="project" value="UniProtKB-KW"/>
</dbReference>
<evidence type="ECO:0000259" key="12">
    <source>
        <dbReference type="PROSITE" id="PS51762"/>
    </source>
</evidence>
<evidence type="ECO:0000256" key="3">
    <source>
        <dbReference type="ARBA" id="ARBA00022525"/>
    </source>
</evidence>